<evidence type="ECO:0000313" key="15">
    <source>
        <dbReference type="EMBL" id="OLL25180.1"/>
    </source>
</evidence>
<dbReference type="InterPro" id="IPR009008">
    <property type="entry name" value="Val/Leu/Ile-tRNA-synth_edit"/>
</dbReference>
<dbReference type="EC" id="6.1.1.5" evidence="3"/>
<dbReference type="NCBIfam" id="TIGR00392">
    <property type="entry name" value="ileS"/>
    <property type="match status" value="1"/>
</dbReference>
<dbReference type="InterPro" id="IPR033708">
    <property type="entry name" value="Anticodon_Ile_BEm"/>
</dbReference>
<evidence type="ECO:0000256" key="10">
    <source>
        <dbReference type="ARBA" id="ARBA00048359"/>
    </source>
</evidence>
<evidence type="ECO:0000256" key="4">
    <source>
        <dbReference type="ARBA" id="ARBA00022598"/>
    </source>
</evidence>
<evidence type="ECO:0000256" key="3">
    <source>
        <dbReference type="ARBA" id="ARBA00013165"/>
    </source>
</evidence>
<evidence type="ECO:0000256" key="8">
    <source>
        <dbReference type="ARBA" id="ARBA00023146"/>
    </source>
</evidence>
<accession>A0A1U7LR80</accession>
<dbReference type="SUPFAM" id="SSF47323">
    <property type="entry name" value="Anticodon-binding domain of a subclass of class I aminoacyl-tRNA synthetases"/>
    <property type="match status" value="1"/>
</dbReference>
<sequence>MLRPYAGSLRLPVSAFALRPDHTQCAIAYMPKCTDNLYRLQRQHQDPSLVLHDGPPFANGDLHIGHALNKILKDIVLRYTLLCGRTVSYVPGWDCHGLPIELKALQGLKSASSTPPKDIRAMARCFAEDAMEKQKASSKDFAVMADWDNSWSTMDRDYEVRQLKVFQTMLNKGLIYRQYKPVFWSPSSATALAEAELEYRDDHQSCSVYVKFPISDFGKLSVIDDIPQDLSLLIWTTTPWTIPANKVIAINPDFEYRVITSPKHGSLIVANDRLDAVCVLLSATLTNIRIPGALLLSTRYTHPFFPSTSSPLLPASYVTSDSGTGLVHTAPGHGMEDYQLCIEHGIDIHSPVDDRGKFTDDVGLQDLQGLPVLKEGVEAVIKNLALRNALVNDAPYTHTYPYDWRTKKPIIIRATKQWFADVSKIKNSALKALDNVQIIPEVGRTRLSSFIKTRKEWCISRQRSWGVPIPVLYHVDTDEPLMTEQSVSFIISRMTKVGSDAWWDGNDIDWVAPQYRNENWKRGWDTLDVWFDSGTSWSTIYERVPRDKETPVSDLVIEGSDQHRGWFQSSLLTATASDVVPYNTILTHGFVLDQSGRKMSKSIGNVISPKAIIHGDKGSPPLGVDVLRLWVASCDFTKDVSIGKTILSHMAEGVRKIRTTARFLLGNLNDWDGNLVSYNDLHRIDRMALMQLYQLVVSCQRDYAMFEFNKVAHSILHYTNASLSAFYFDVIKDRLYTDAPHSISRRAAQTVLHLRSSLEARVYIESPSKPETAALFEEYDLELAALFIASQVSNEKAVSPSWRYAHICELHGSSLGVEVTPAEGHKCPRCWIYTAPSDDQLCNRCVAVLESAH</sequence>
<evidence type="ECO:0000256" key="11">
    <source>
        <dbReference type="ARBA" id="ARBA00068280"/>
    </source>
</evidence>
<evidence type="ECO:0000313" key="16">
    <source>
        <dbReference type="Proteomes" id="UP000186594"/>
    </source>
</evidence>
<dbReference type="GO" id="GO:0005524">
    <property type="term" value="F:ATP binding"/>
    <property type="evidence" value="ECO:0007669"/>
    <property type="project" value="UniProtKB-KW"/>
</dbReference>
<dbReference type="OMA" id="PVYWGTE"/>
<evidence type="ECO:0000259" key="13">
    <source>
        <dbReference type="Pfam" id="PF00133"/>
    </source>
</evidence>
<dbReference type="GO" id="GO:0002161">
    <property type="term" value="F:aminoacyl-tRNA deacylase activity"/>
    <property type="evidence" value="ECO:0007669"/>
    <property type="project" value="InterPro"/>
</dbReference>
<dbReference type="GO" id="GO:0000049">
    <property type="term" value="F:tRNA binding"/>
    <property type="evidence" value="ECO:0007669"/>
    <property type="project" value="InterPro"/>
</dbReference>
<evidence type="ECO:0000256" key="1">
    <source>
        <dbReference type="ARBA" id="ARBA00004173"/>
    </source>
</evidence>
<dbReference type="InterPro" id="IPR013155">
    <property type="entry name" value="M/V/L/I-tRNA-synth_anticd-bd"/>
</dbReference>
<dbReference type="GO" id="GO:0032543">
    <property type="term" value="P:mitochondrial translation"/>
    <property type="evidence" value="ECO:0007669"/>
    <property type="project" value="EnsemblFungi"/>
</dbReference>
<name>A0A1U7LR80_NEOID</name>
<dbReference type="CDD" id="cd07960">
    <property type="entry name" value="Anticodon_Ia_Ile_BEm"/>
    <property type="match status" value="1"/>
</dbReference>
<dbReference type="InterPro" id="IPR014729">
    <property type="entry name" value="Rossmann-like_a/b/a_fold"/>
</dbReference>
<dbReference type="GO" id="GO:0005739">
    <property type="term" value="C:mitochondrion"/>
    <property type="evidence" value="ECO:0007669"/>
    <property type="project" value="UniProtKB-SubCell"/>
</dbReference>
<evidence type="ECO:0000256" key="6">
    <source>
        <dbReference type="ARBA" id="ARBA00022840"/>
    </source>
</evidence>
<dbReference type="PANTHER" id="PTHR42765">
    <property type="entry name" value="SOLEUCYL-TRNA SYNTHETASE"/>
    <property type="match status" value="1"/>
</dbReference>
<dbReference type="Gene3D" id="1.10.10.830">
    <property type="entry name" value="Ile-tRNA synthetase CP2 domain-like"/>
    <property type="match status" value="1"/>
</dbReference>
<dbReference type="InterPro" id="IPR009080">
    <property type="entry name" value="tRNAsynth_Ia_anticodon-bd"/>
</dbReference>
<dbReference type="GO" id="GO:0006428">
    <property type="term" value="P:isoleucyl-tRNA aminoacylation"/>
    <property type="evidence" value="ECO:0007669"/>
    <property type="project" value="InterPro"/>
</dbReference>
<dbReference type="Gene3D" id="3.40.50.620">
    <property type="entry name" value="HUPs"/>
    <property type="match status" value="2"/>
</dbReference>
<dbReference type="FunFam" id="3.40.50.620:FF:000111">
    <property type="entry name" value="Mitochondrial isoleucyl-tRNA synthetase"/>
    <property type="match status" value="1"/>
</dbReference>
<dbReference type="SUPFAM" id="SSF50677">
    <property type="entry name" value="ValRS/IleRS/LeuRS editing domain"/>
    <property type="match status" value="1"/>
</dbReference>
<evidence type="ECO:0000256" key="7">
    <source>
        <dbReference type="ARBA" id="ARBA00022917"/>
    </source>
</evidence>
<organism evidence="15 16">
    <name type="scientific">Neolecta irregularis (strain DAH-3)</name>
    <dbReference type="NCBI Taxonomy" id="1198029"/>
    <lineage>
        <taxon>Eukaryota</taxon>
        <taxon>Fungi</taxon>
        <taxon>Dikarya</taxon>
        <taxon>Ascomycota</taxon>
        <taxon>Taphrinomycotina</taxon>
        <taxon>Neolectales</taxon>
        <taxon>Neolectaceae</taxon>
        <taxon>Neolecta</taxon>
    </lineage>
</organism>
<dbReference type="PANTHER" id="PTHR42765:SF1">
    <property type="entry name" value="ISOLEUCINE--TRNA LIGASE, MITOCHONDRIAL"/>
    <property type="match status" value="1"/>
</dbReference>
<dbReference type="PRINTS" id="PR00984">
    <property type="entry name" value="TRNASYNTHILE"/>
</dbReference>
<dbReference type="InterPro" id="IPR050081">
    <property type="entry name" value="Ile-tRNA_ligase"/>
</dbReference>
<comment type="subcellular location">
    <subcellularLocation>
        <location evidence="1">Mitochondrion</location>
    </subcellularLocation>
</comment>
<dbReference type="GO" id="GO:0004822">
    <property type="term" value="F:isoleucine-tRNA ligase activity"/>
    <property type="evidence" value="ECO:0007669"/>
    <property type="project" value="UniProtKB-EC"/>
</dbReference>
<proteinExistence type="inferred from homology"/>
<evidence type="ECO:0000256" key="5">
    <source>
        <dbReference type="ARBA" id="ARBA00022741"/>
    </source>
</evidence>
<keyword evidence="8 12" id="KW-0030">Aminoacyl-tRNA synthetase</keyword>
<dbReference type="Gene3D" id="1.10.730.20">
    <property type="match status" value="2"/>
</dbReference>
<comment type="similarity">
    <text evidence="2 12">Belongs to the class-I aminoacyl-tRNA synthetase family.</text>
</comment>
<dbReference type="InterPro" id="IPR002301">
    <property type="entry name" value="Ile-tRNA-ligase"/>
</dbReference>
<dbReference type="Pfam" id="PF00133">
    <property type="entry name" value="tRNA-synt_1"/>
    <property type="match status" value="1"/>
</dbReference>
<dbReference type="FunFam" id="3.90.740.10:FF:000009">
    <property type="entry name" value="Isoleucyl-tRNA synthetase 2, mitochondrial"/>
    <property type="match status" value="1"/>
</dbReference>
<evidence type="ECO:0000259" key="14">
    <source>
        <dbReference type="Pfam" id="PF08264"/>
    </source>
</evidence>
<dbReference type="OrthoDB" id="10264412at2759"/>
<dbReference type="Gene3D" id="3.90.740.10">
    <property type="entry name" value="Valyl/Leucyl/Isoleucyl-tRNA synthetase, editing domain"/>
    <property type="match status" value="1"/>
</dbReference>
<gene>
    <name evidence="15" type="ORF">NEOLI_003819</name>
</gene>
<dbReference type="Pfam" id="PF08264">
    <property type="entry name" value="Anticodon_1"/>
    <property type="match status" value="1"/>
</dbReference>
<protein>
    <recommendedName>
        <fullName evidence="11">Isoleucine--tRNA ligase, mitochondrial</fullName>
        <ecNumber evidence="3">6.1.1.5</ecNumber>
    </recommendedName>
    <alternativeName>
        <fullName evidence="9">Isoleucyl-tRNA synthetase</fullName>
    </alternativeName>
</protein>
<comment type="catalytic activity">
    <reaction evidence="10">
        <text>tRNA(Ile) + L-isoleucine + ATP = L-isoleucyl-tRNA(Ile) + AMP + diphosphate</text>
        <dbReference type="Rhea" id="RHEA:11060"/>
        <dbReference type="Rhea" id="RHEA-COMP:9666"/>
        <dbReference type="Rhea" id="RHEA-COMP:9695"/>
        <dbReference type="ChEBI" id="CHEBI:30616"/>
        <dbReference type="ChEBI" id="CHEBI:33019"/>
        <dbReference type="ChEBI" id="CHEBI:58045"/>
        <dbReference type="ChEBI" id="CHEBI:78442"/>
        <dbReference type="ChEBI" id="CHEBI:78528"/>
        <dbReference type="ChEBI" id="CHEBI:456215"/>
        <dbReference type="EC" id="6.1.1.5"/>
    </reaction>
</comment>
<reference evidence="15 16" key="1">
    <citation type="submission" date="2016-04" db="EMBL/GenBank/DDBJ databases">
        <title>Evolutionary innovation and constraint leading to complex multicellularity in the Ascomycota.</title>
        <authorList>
            <person name="Cisse O."/>
            <person name="Nguyen A."/>
            <person name="Hewitt D.A."/>
            <person name="Jedd G."/>
            <person name="Stajich J.E."/>
        </authorList>
    </citation>
    <scope>NUCLEOTIDE SEQUENCE [LARGE SCALE GENOMIC DNA]</scope>
    <source>
        <strain evidence="15 16">DAH-3</strain>
    </source>
</reference>
<dbReference type="EMBL" id="LXFE01000479">
    <property type="protein sequence ID" value="OLL25180.1"/>
    <property type="molecule type" value="Genomic_DNA"/>
</dbReference>
<dbReference type="InterPro" id="IPR001412">
    <property type="entry name" value="aa-tRNA-synth_I_CS"/>
</dbReference>
<evidence type="ECO:0000256" key="12">
    <source>
        <dbReference type="RuleBase" id="RU363035"/>
    </source>
</evidence>
<keyword evidence="5 12" id="KW-0547">Nucleotide-binding</keyword>
<feature type="domain" description="Methionyl/Valyl/Leucyl/Isoleucyl-tRNA synthetase anticodon-binding" evidence="14">
    <location>
        <begin position="685"/>
        <end position="753"/>
    </location>
</feature>
<dbReference type="Proteomes" id="UP000186594">
    <property type="component" value="Unassembled WGS sequence"/>
</dbReference>
<dbReference type="PROSITE" id="PS00178">
    <property type="entry name" value="AA_TRNA_LIGASE_I"/>
    <property type="match status" value="1"/>
</dbReference>
<feature type="domain" description="Aminoacyl-tRNA synthetase class Ia" evidence="13">
    <location>
        <begin position="40"/>
        <end position="642"/>
    </location>
</feature>
<keyword evidence="7 12" id="KW-0648">Protein biosynthesis</keyword>
<dbReference type="InterPro" id="IPR002300">
    <property type="entry name" value="aa-tRNA-synth_Ia"/>
</dbReference>
<dbReference type="AlphaFoldDB" id="A0A1U7LR80"/>
<comment type="caution">
    <text evidence="15">The sequence shown here is derived from an EMBL/GenBank/DDBJ whole genome shotgun (WGS) entry which is preliminary data.</text>
</comment>
<evidence type="ECO:0000256" key="9">
    <source>
        <dbReference type="ARBA" id="ARBA00032665"/>
    </source>
</evidence>
<dbReference type="STRING" id="1198029.A0A1U7LR80"/>
<dbReference type="SUPFAM" id="SSF52374">
    <property type="entry name" value="Nucleotidylyl transferase"/>
    <property type="match status" value="1"/>
</dbReference>
<keyword evidence="16" id="KW-1185">Reference proteome</keyword>
<evidence type="ECO:0000256" key="2">
    <source>
        <dbReference type="ARBA" id="ARBA00005594"/>
    </source>
</evidence>
<keyword evidence="6 12" id="KW-0067">ATP-binding</keyword>
<keyword evidence="4 12" id="KW-0436">Ligase</keyword>